<evidence type="ECO:0000256" key="4">
    <source>
        <dbReference type="ARBA" id="ARBA00022679"/>
    </source>
</evidence>
<dbReference type="Gene3D" id="1.20.120.1780">
    <property type="entry name" value="UbiA prenyltransferase"/>
    <property type="match status" value="1"/>
</dbReference>
<dbReference type="AlphaFoldDB" id="A0A0Q3I8J0"/>
<keyword evidence="12" id="KW-1185">Reference proteome</keyword>
<dbReference type="PANTHER" id="PTHR11048">
    <property type="entry name" value="PRENYLTRANSFERASES"/>
    <property type="match status" value="1"/>
</dbReference>
<feature type="region of interest" description="Disordered" evidence="8">
    <location>
        <begin position="16"/>
        <end position="76"/>
    </location>
</feature>
<evidence type="ECO:0000256" key="5">
    <source>
        <dbReference type="ARBA" id="ARBA00022692"/>
    </source>
</evidence>
<comment type="subcellular location">
    <subcellularLocation>
        <location evidence="2">Membrane</location>
        <topology evidence="2">Multi-pass membrane protein</topology>
    </subcellularLocation>
</comment>
<gene>
    <name evidence="10" type="ORF">BRADI_3g60400v3</name>
</gene>
<name>A0A0Q3I8J0_BRADI</name>
<dbReference type="EnsemblPlants" id="KQK02107">
    <property type="protein sequence ID" value="KQK02107"/>
    <property type="gene ID" value="BRADI_3g60400v3"/>
</dbReference>
<keyword evidence="4" id="KW-0808">Transferase</keyword>
<evidence type="ECO:0000256" key="9">
    <source>
        <dbReference type="SAM" id="Phobius"/>
    </source>
</evidence>
<dbReference type="InterPro" id="IPR000537">
    <property type="entry name" value="UbiA_prenyltransferase"/>
</dbReference>
<proteinExistence type="inferred from homology"/>
<evidence type="ECO:0000256" key="1">
    <source>
        <dbReference type="ARBA" id="ARBA00001946"/>
    </source>
</evidence>
<dbReference type="FunFam" id="1.20.120.1780:FF:000001">
    <property type="entry name" value="4-hydroxybenzoate octaprenyltransferase"/>
    <property type="match status" value="1"/>
</dbReference>
<keyword evidence="5 9" id="KW-0812">Transmembrane</keyword>
<evidence type="ECO:0000256" key="3">
    <source>
        <dbReference type="ARBA" id="ARBA00005985"/>
    </source>
</evidence>
<dbReference type="InterPro" id="IPR039653">
    <property type="entry name" value="Prenyltransferase"/>
</dbReference>
<reference evidence="10" key="2">
    <citation type="submission" date="2017-06" db="EMBL/GenBank/DDBJ databases">
        <title>WGS assembly of Brachypodium distachyon.</title>
        <authorList>
            <consortium name="The International Brachypodium Initiative"/>
            <person name="Lucas S."/>
            <person name="Harmon-Smith M."/>
            <person name="Lail K."/>
            <person name="Tice H."/>
            <person name="Grimwood J."/>
            <person name="Bruce D."/>
            <person name="Barry K."/>
            <person name="Shu S."/>
            <person name="Lindquist E."/>
            <person name="Wang M."/>
            <person name="Pitluck S."/>
            <person name="Vogel J.P."/>
            <person name="Garvin D.F."/>
            <person name="Mockler T.C."/>
            <person name="Schmutz J."/>
            <person name="Rokhsar D."/>
            <person name="Bevan M.W."/>
        </authorList>
    </citation>
    <scope>NUCLEOTIDE SEQUENCE</scope>
    <source>
        <strain evidence="10">Bd21</strain>
    </source>
</reference>
<dbReference type="PANTHER" id="PTHR11048:SF28">
    <property type="entry name" value="4-HYDROXYBENZOATE POLYPRENYLTRANSFERASE, MITOCHONDRIAL"/>
    <property type="match status" value="1"/>
</dbReference>
<feature type="compositionally biased region" description="Low complexity" evidence="8">
    <location>
        <begin position="16"/>
        <end position="70"/>
    </location>
</feature>
<dbReference type="EMBL" id="CM000882">
    <property type="protein sequence ID" value="KQK02107.1"/>
    <property type="molecule type" value="Genomic_DNA"/>
</dbReference>
<evidence type="ECO:0000313" key="10">
    <source>
        <dbReference type="EMBL" id="KQK02107.1"/>
    </source>
</evidence>
<reference evidence="11" key="3">
    <citation type="submission" date="2018-08" db="UniProtKB">
        <authorList>
            <consortium name="EnsemblPlants"/>
        </authorList>
    </citation>
    <scope>IDENTIFICATION</scope>
    <source>
        <strain evidence="11">cv. Bd21</strain>
    </source>
</reference>
<protein>
    <submittedName>
        <fullName evidence="10 11">Uncharacterized protein</fullName>
    </submittedName>
</protein>
<evidence type="ECO:0000256" key="7">
    <source>
        <dbReference type="ARBA" id="ARBA00023136"/>
    </source>
</evidence>
<feature type="transmembrane region" description="Helical" evidence="9">
    <location>
        <begin position="104"/>
        <end position="125"/>
    </location>
</feature>
<comment type="similarity">
    <text evidence="3">Belongs to the UbiA prenyltransferase family.</text>
</comment>
<comment type="cofactor">
    <cofactor evidence="1">
        <name>Mg(2+)</name>
        <dbReference type="ChEBI" id="CHEBI:18420"/>
    </cofactor>
</comment>
<feature type="transmembrane region" description="Helical" evidence="9">
    <location>
        <begin position="158"/>
        <end position="175"/>
    </location>
</feature>
<reference evidence="10 11" key="1">
    <citation type="journal article" date="2010" name="Nature">
        <title>Genome sequencing and analysis of the model grass Brachypodium distachyon.</title>
        <authorList>
            <consortium name="International Brachypodium Initiative"/>
        </authorList>
    </citation>
    <scope>NUCLEOTIDE SEQUENCE [LARGE SCALE GENOMIC DNA]</scope>
    <source>
        <strain evidence="10 11">Bd21</strain>
    </source>
</reference>
<evidence type="ECO:0000313" key="12">
    <source>
        <dbReference type="Proteomes" id="UP000008810"/>
    </source>
</evidence>
<keyword evidence="7 9" id="KW-0472">Membrane</keyword>
<dbReference type="Gene3D" id="1.10.357.140">
    <property type="entry name" value="UbiA prenyltransferase"/>
    <property type="match status" value="1"/>
</dbReference>
<sequence length="305" mass="32810">MSAPAVHRLRGRFLLPLPRQGSSPPHHLPSPALDLLPVHGQGQQGGQPPASSSAAGVVGGEVAPRGGAPVRDARPHRQAHRYMATRLALHVVERTKSRPFASGALTPSQGVCFLGAQLLLGLGILLQLNNYSRVLGASSLLLVFSYPLMKRFTFWPQAYLGLTFNWGALLGWAAIKESLDPAVIVPLYTAGICWTLVYDTIYAHQDKEDDLKVGVKSTALRFGESTKQWISAFGAASIGSLALSGYNAELAWAYFPFLTAAAAQLAWQISTVDLSDRADCNRKFVSNKWFGALVFSGILCGRLAS</sequence>
<dbReference type="EMBL" id="CM000882">
    <property type="protein sequence ID" value="KQK02105.1"/>
    <property type="molecule type" value="Genomic_DNA"/>
</dbReference>
<dbReference type="EnsemblPlants" id="KQK02105">
    <property type="protein sequence ID" value="KQK02105"/>
    <property type="gene ID" value="BRADI_3g60400v3"/>
</dbReference>
<feature type="transmembrane region" description="Helical" evidence="9">
    <location>
        <begin position="252"/>
        <end position="272"/>
    </location>
</feature>
<evidence type="ECO:0000256" key="6">
    <source>
        <dbReference type="ARBA" id="ARBA00022989"/>
    </source>
</evidence>
<dbReference type="CDD" id="cd13959">
    <property type="entry name" value="PT_UbiA_COQ2"/>
    <property type="match status" value="1"/>
</dbReference>
<dbReference type="InterPro" id="IPR044878">
    <property type="entry name" value="UbiA_sf"/>
</dbReference>
<organism evidence="10">
    <name type="scientific">Brachypodium distachyon</name>
    <name type="common">Purple false brome</name>
    <name type="synonym">Trachynia distachya</name>
    <dbReference type="NCBI Taxonomy" id="15368"/>
    <lineage>
        <taxon>Eukaryota</taxon>
        <taxon>Viridiplantae</taxon>
        <taxon>Streptophyta</taxon>
        <taxon>Embryophyta</taxon>
        <taxon>Tracheophyta</taxon>
        <taxon>Spermatophyta</taxon>
        <taxon>Magnoliopsida</taxon>
        <taxon>Liliopsida</taxon>
        <taxon>Poales</taxon>
        <taxon>Poaceae</taxon>
        <taxon>BOP clade</taxon>
        <taxon>Pooideae</taxon>
        <taxon>Stipodae</taxon>
        <taxon>Brachypodieae</taxon>
        <taxon>Brachypodium</taxon>
    </lineage>
</organism>
<dbReference type="Pfam" id="PF01040">
    <property type="entry name" value="UbiA"/>
    <property type="match status" value="1"/>
</dbReference>
<accession>A0A0Q3I8J0</accession>
<dbReference type="GO" id="GO:0016020">
    <property type="term" value="C:membrane"/>
    <property type="evidence" value="ECO:0007669"/>
    <property type="project" value="UniProtKB-SubCell"/>
</dbReference>
<dbReference type="GO" id="GO:0016765">
    <property type="term" value="F:transferase activity, transferring alkyl or aryl (other than methyl) groups"/>
    <property type="evidence" value="ECO:0007669"/>
    <property type="project" value="InterPro"/>
</dbReference>
<dbReference type="ExpressionAtlas" id="A0A0Q3I8J0">
    <property type="expression patterns" value="baseline"/>
</dbReference>
<dbReference type="Gramene" id="KQK02105">
    <property type="protein sequence ID" value="KQK02105"/>
    <property type="gene ID" value="BRADI_3g60400v3"/>
</dbReference>
<keyword evidence="6 9" id="KW-1133">Transmembrane helix</keyword>
<dbReference type="Proteomes" id="UP000008810">
    <property type="component" value="Chromosome 3"/>
</dbReference>
<evidence type="ECO:0000256" key="2">
    <source>
        <dbReference type="ARBA" id="ARBA00004141"/>
    </source>
</evidence>
<feature type="transmembrane region" description="Helical" evidence="9">
    <location>
        <begin position="181"/>
        <end position="202"/>
    </location>
</feature>
<evidence type="ECO:0000256" key="8">
    <source>
        <dbReference type="SAM" id="MobiDB-lite"/>
    </source>
</evidence>
<dbReference type="OrthoDB" id="18170at2759"/>
<evidence type="ECO:0000313" key="11">
    <source>
        <dbReference type="EnsemblPlants" id="KQK02105"/>
    </source>
</evidence>
<dbReference type="Gramene" id="KQK02107">
    <property type="protein sequence ID" value="KQK02107"/>
    <property type="gene ID" value="BRADI_3g60400v3"/>
</dbReference>